<dbReference type="Pfam" id="PF01077">
    <property type="entry name" value="NIR_SIR"/>
    <property type="match status" value="2"/>
</dbReference>
<keyword evidence="3" id="KW-0479">Metal-binding</keyword>
<dbReference type="SUPFAM" id="SSF56014">
    <property type="entry name" value="Nitrite and sulphite reductase 4Fe-4S domain-like"/>
    <property type="match status" value="2"/>
</dbReference>
<dbReference type="GO" id="GO:0051539">
    <property type="term" value="F:4 iron, 4 sulfur cluster binding"/>
    <property type="evidence" value="ECO:0007669"/>
    <property type="project" value="UniProtKB-KW"/>
</dbReference>
<evidence type="ECO:0000313" key="9">
    <source>
        <dbReference type="EMBL" id="CAB4571626.1"/>
    </source>
</evidence>
<proteinExistence type="predicted"/>
<name>A0A6J6E705_9ZZZZ</name>
<dbReference type="InterPro" id="IPR045854">
    <property type="entry name" value="NO2/SO3_Rdtase_4Fe4S_sf"/>
</dbReference>
<evidence type="ECO:0000256" key="1">
    <source>
        <dbReference type="ARBA" id="ARBA00022485"/>
    </source>
</evidence>
<dbReference type="InterPro" id="IPR005117">
    <property type="entry name" value="NiRdtase/SiRdtase_haem-b_fer"/>
</dbReference>
<keyword evidence="6" id="KW-0411">Iron-sulfur</keyword>
<dbReference type="GO" id="GO:0020037">
    <property type="term" value="F:heme binding"/>
    <property type="evidence" value="ECO:0007669"/>
    <property type="project" value="InterPro"/>
</dbReference>
<dbReference type="InterPro" id="IPR036136">
    <property type="entry name" value="Nit/Sulf_reduc_fer-like_dom_sf"/>
</dbReference>
<organism evidence="9">
    <name type="scientific">freshwater metagenome</name>
    <dbReference type="NCBI Taxonomy" id="449393"/>
    <lineage>
        <taxon>unclassified sequences</taxon>
        <taxon>metagenomes</taxon>
        <taxon>ecological metagenomes</taxon>
    </lineage>
</organism>
<dbReference type="PROSITE" id="PS00365">
    <property type="entry name" value="NIR_SIR"/>
    <property type="match status" value="2"/>
</dbReference>
<evidence type="ECO:0000259" key="7">
    <source>
        <dbReference type="Pfam" id="PF01077"/>
    </source>
</evidence>
<keyword evidence="5" id="KW-0408">Iron</keyword>
<dbReference type="PRINTS" id="PR00397">
    <property type="entry name" value="SIROHAEM"/>
</dbReference>
<dbReference type="GO" id="GO:0016491">
    <property type="term" value="F:oxidoreductase activity"/>
    <property type="evidence" value="ECO:0007669"/>
    <property type="project" value="UniProtKB-KW"/>
</dbReference>
<dbReference type="PANTHER" id="PTHR32439">
    <property type="entry name" value="FERREDOXIN--NITRITE REDUCTASE, CHLOROPLASTIC"/>
    <property type="match status" value="1"/>
</dbReference>
<dbReference type="EMBL" id="CAEZSR010000099">
    <property type="protein sequence ID" value="CAB4571626.1"/>
    <property type="molecule type" value="Genomic_DNA"/>
</dbReference>
<evidence type="ECO:0000256" key="5">
    <source>
        <dbReference type="ARBA" id="ARBA00023004"/>
    </source>
</evidence>
<dbReference type="Gene3D" id="3.30.413.10">
    <property type="entry name" value="Sulfite Reductase Hemoprotein, domain 1"/>
    <property type="match status" value="2"/>
</dbReference>
<feature type="domain" description="Nitrite/Sulfite reductase ferredoxin-like" evidence="8">
    <location>
        <begin position="357"/>
        <end position="407"/>
    </location>
</feature>
<sequence>MAIAPVVPPARDLVEEQYRDIERFERAIAQYLAGEIPEDVFRVMRLNNGIYGQRQGGTNQMVRIKLPAGTITPEQLDLMGHLAETYSRGWGHITTRQNVQIHFVELTKVPDVMRELAKVGLTSREACGDTVRNVMACHLAGACPHEQLDVTPWAEATFEHFVRNPLGQRLPRKFKVNFSGCSTDCGQAMFNDVGVVATTRTLEDGTVEQGFRVYIAGGLGATPHPALALEDFTSREDLLPTVEAVLRVFDQTGNRDNKLRARLKWVVDQLGIDEVRRRVLKVRHTLPASSSWPGGIPEIVAKAGDAPAGRSTTVEATAVGQGVAVALTPRDPYERWVVTGVVRGTANGTVSAVAYAALGDITASQFRALASIQRELGADVRLSNRQNVVFRGLTEGQLPTLYARLEAIGMARPGAELARDVVACPGADTCNIAVTQSRGLAAAIGEALEDAGLAEVGGVRINISGCTNSCGQHHASDIGFFGAERRAHGRSAPGYQMLLGGYVGQEQIHFGDKATRLPAKAAPQAVVRVVRRFAEERSAGETFRTWLDRSGGAAAVGATLKDLDVFPTFDDDPDFYVDYGETGPFVAAVGDSECAV</sequence>
<dbReference type="AlphaFoldDB" id="A0A6J6E705"/>
<keyword evidence="4" id="KW-0560">Oxidoreductase</keyword>
<dbReference type="InterPro" id="IPR006067">
    <property type="entry name" value="NO2/SO3_Rdtase_4Fe4S_dom"/>
</dbReference>
<protein>
    <submittedName>
        <fullName evidence="9">Unannotated protein</fullName>
    </submittedName>
</protein>
<evidence type="ECO:0000256" key="2">
    <source>
        <dbReference type="ARBA" id="ARBA00022617"/>
    </source>
</evidence>
<evidence type="ECO:0000256" key="4">
    <source>
        <dbReference type="ARBA" id="ARBA00023002"/>
    </source>
</evidence>
<dbReference type="Pfam" id="PF03460">
    <property type="entry name" value="NIR_SIR_ferr"/>
    <property type="match status" value="2"/>
</dbReference>
<evidence type="ECO:0000259" key="8">
    <source>
        <dbReference type="Pfam" id="PF03460"/>
    </source>
</evidence>
<dbReference type="GO" id="GO:0046872">
    <property type="term" value="F:metal ion binding"/>
    <property type="evidence" value="ECO:0007669"/>
    <property type="project" value="UniProtKB-KW"/>
</dbReference>
<dbReference type="InterPro" id="IPR051329">
    <property type="entry name" value="NIR_SIR_4Fe-4S"/>
</dbReference>
<feature type="domain" description="Nitrite/sulphite reductase 4Fe-4S" evidence="7">
    <location>
        <begin position="127"/>
        <end position="280"/>
    </location>
</feature>
<keyword evidence="2" id="KW-0349">Heme</keyword>
<evidence type="ECO:0000256" key="6">
    <source>
        <dbReference type="ARBA" id="ARBA00023014"/>
    </source>
</evidence>
<evidence type="ECO:0000256" key="3">
    <source>
        <dbReference type="ARBA" id="ARBA00022723"/>
    </source>
</evidence>
<gene>
    <name evidence="9" type="ORF">UFOPK1493_02433</name>
</gene>
<dbReference type="InterPro" id="IPR006066">
    <property type="entry name" value="NO2/SO3_Rdtase_FeS/sirohaem_BS"/>
</dbReference>
<keyword evidence="1" id="KW-0004">4Fe-4S</keyword>
<dbReference type="PANTHER" id="PTHR32439:SF9">
    <property type="entry name" value="BLR3264 PROTEIN"/>
    <property type="match status" value="1"/>
</dbReference>
<feature type="domain" description="Nitrite/Sulfite reductase ferredoxin-like" evidence="8">
    <location>
        <begin position="51"/>
        <end position="118"/>
    </location>
</feature>
<feature type="domain" description="Nitrite/sulphite reductase 4Fe-4S" evidence="7">
    <location>
        <begin position="418"/>
        <end position="551"/>
    </location>
</feature>
<reference evidence="9" key="1">
    <citation type="submission" date="2020-05" db="EMBL/GenBank/DDBJ databases">
        <authorList>
            <person name="Chiriac C."/>
            <person name="Salcher M."/>
            <person name="Ghai R."/>
            <person name="Kavagutti S V."/>
        </authorList>
    </citation>
    <scope>NUCLEOTIDE SEQUENCE</scope>
</reference>
<accession>A0A6J6E705</accession>
<dbReference type="SUPFAM" id="SSF55124">
    <property type="entry name" value="Nitrite/Sulfite reductase N-terminal domain-like"/>
    <property type="match status" value="2"/>
</dbReference>